<feature type="domain" description="Carrier" evidence="1">
    <location>
        <begin position="1"/>
        <end position="77"/>
    </location>
</feature>
<organism evidence="2 3">
    <name type="scientific">Selenomonas ruminantium</name>
    <dbReference type="NCBI Taxonomy" id="971"/>
    <lineage>
        <taxon>Bacteria</taxon>
        <taxon>Bacillati</taxon>
        <taxon>Bacillota</taxon>
        <taxon>Negativicutes</taxon>
        <taxon>Selenomonadales</taxon>
        <taxon>Selenomonadaceae</taxon>
        <taxon>Selenomonas</taxon>
    </lineage>
</organism>
<reference evidence="2" key="1">
    <citation type="submission" date="2019-04" db="EMBL/GenBank/DDBJ databases">
        <title>Evolution of Biomass-Degrading Anaerobic Consortia Revealed by Metagenomics.</title>
        <authorList>
            <person name="Peng X."/>
        </authorList>
    </citation>
    <scope>NUCLEOTIDE SEQUENCE</scope>
    <source>
        <strain evidence="2">SIG242</strain>
    </source>
</reference>
<proteinExistence type="predicted"/>
<protein>
    <submittedName>
        <fullName evidence="2">Acyl carrier protein</fullName>
    </submittedName>
</protein>
<evidence type="ECO:0000259" key="1">
    <source>
        <dbReference type="PROSITE" id="PS50075"/>
    </source>
</evidence>
<dbReference type="InterPro" id="IPR036736">
    <property type="entry name" value="ACP-like_sf"/>
</dbReference>
<dbReference type="EMBL" id="SVCA01000003">
    <property type="protein sequence ID" value="MBE6084915.1"/>
    <property type="molecule type" value="Genomic_DNA"/>
</dbReference>
<accession>A0A927ZUU8</accession>
<evidence type="ECO:0000313" key="2">
    <source>
        <dbReference type="EMBL" id="MBE6084915.1"/>
    </source>
</evidence>
<dbReference type="InterPro" id="IPR009081">
    <property type="entry name" value="PP-bd_ACP"/>
</dbReference>
<dbReference type="AlphaFoldDB" id="A0A927ZUU8"/>
<dbReference type="SUPFAM" id="SSF47336">
    <property type="entry name" value="ACP-like"/>
    <property type="match status" value="1"/>
</dbReference>
<evidence type="ECO:0000313" key="3">
    <source>
        <dbReference type="Proteomes" id="UP000772151"/>
    </source>
</evidence>
<dbReference type="PROSITE" id="PS50075">
    <property type="entry name" value="CARRIER"/>
    <property type="match status" value="1"/>
</dbReference>
<dbReference type="RefSeq" id="WP_303668974.1">
    <property type="nucleotide sequence ID" value="NZ_SVCA01000003.1"/>
</dbReference>
<dbReference type="Gene3D" id="1.10.1200.10">
    <property type="entry name" value="ACP-like"/>
    <property type="match status" value="1"/>
</dbReference>
<gene>
    <name evidence="2" type="ORF">E7203_05515</name>
</gene>
<sequence>MSENEQKILELLRAYNEDIPADITVNLLHGGYIDSFDIVNIVADLEENFHIEIDPEDIVPENFDSVVHMGGLLKKYSR</sequence>
<name>A0A927ZUU8_SELRU</name>
<dbReference type="Pfam" id="PF00550">
    <property type="entry name" value="PP-binding"/>
    <property type="match status" value="1"/>
</dbReference>
<comment type="caution">
    <text evidence="2">The sequence shown here is derived from an EMBL/GenBank/DDBJ whole genome shotgun (WGS) entry which is preliminary data.</text>
</comment>
<dbReference type="Proteomes" id="UP000772151">
    <property type="component" value="Unassembled WGS sequence"/>
</dbReference>